<keyword evidence="2" id="KW-0464">Manganese</keyword>
<feature type="binding site" evidence="2">
    <location>
        <position position="179"/>
    </location>
    <ligand>
        <name>Mn(2+)</name>
        <dbReference type="ChEBI" id="CHEBI:29035"/>
        <label>2</label>
    </ligand>
</feature>
<dbReference type="EC" id="3.4.17.-" evidence="4"/>
<keyword evidence="2" id="KW-0479">Metal-binding</keyword>
<name>F8L7V0_SIMNZ</name>
<feature type="binding site" evidence="2">
    <location>
        <position position="118"/>
    </location>
    <ligand>
        <name>Mn(2+)</name>
        <dbReference type="ChEBI" id="CHEBI:29035"/>
        <label>2</label>
    </ligand>
</feature>
<evidence type="ECO:0000313" key="5">
    <source>
        <dbReference type="Proteomes" id="UP000000496"/>
    </source>
</evidence>
<evidence type="ECO:0000256" key="1">
    <source>
        <dbReference type="ARBA" id="ARBA00022801"/>
    </source>
</evidence>
<dbReference type="SUPFAM" id="SSF53187">
    <property type="entry name" value="Zn-dependent exopeptidases"/>
    <property type="match status" value="1"/>
</dbReference>
<dbReference type="AlphaFoldDB" id="F8L7V0"/>
<feature type="binding site" evidence="2">
    <location>
        <position position="116"/>
    </location>
    <ligand>
        <name>Mn(2+)</name>
        <dbReference type="ChEBI" id="CHEBI:29035"/>
        <label>2</label>
    </ligand>
</feature>
<evidence type="ECO:0000313" key="4">
    <source>
        <dbReference type="EMBL" id="CCB88852.1"/>
    </source>
</evidence>
<dbReference type="InterPro" id="IPR002933">
    <property type="entry name" value="Peptidase_M20"/>
</dbReference>
<proteinExistence type="predicted"/>
<dbReference type="Pfam" id="PF01546">
    <property type="entry name" value="Peptidase_M20"/>
    <property type="match status" value="1"/>
</dbReference>
<dbReference type="KEGG" id="sng:SNE_A09750"/>
<dbReference type="Gene3D" id="3.40.630.10">
    <property type="entry name" value="Zn peptidases"/>
    <property type="match status" value="1"/>
</dbReference>
<feature type="binding site" evidence="2">
    <location>
        <position position="152"/>
    </location>
    <ligand>
        <name>Mn(2+)</name>
        <dbReference type="ChEBI" id="CHEBI:29035"/>
        <label>2</label>
    </ligand>
</feature>
<keyword evidence="4" id="KW-0645">Protease</keyword>
<keyword evidence="4" id="KW-0121">Carboxypeptidase</keyword>
<dbReference type="GO" id="GO:0004180">
    <property type="term" value="F:carboxypeptidase activity"/>
    <property type="evidence" value="ECO:0007669"/>
    <property type="project" value="UniProtKB-KW"/>
</dbReference>
<evidence type="ECO:0000259" key="3">
    <source>
        <dbReference type="Pfam" id="PF07687"/>
    </source>
</evidence>
<organism evidence="4 5">
    <name type="scientific">Simkania negevensis (strain ATCC VR-1471 / DSM 27360 / Z)</name>
    <dbReference type="NCBI Taxonomy" id="331113"/>
    <lineage>
        <taxon>Bacteria</taxon>
        <taxon>Pseudomonadati</taxon>
        <taxon>Chlamydiota</taxon>
        <taxon>Chlamydiia</taxon>
        <taxon>Parachlamydiales</taxon>
        <taxon>Simkaniaceae</taxon>
        <taxon>Simkania</taxon>
    </lineage>
</organism>
<dbReference type="InterPro" id="IPR017439">
    <property type="entry name" value="Amidohydrolase"/>
</dbReference>
<keyword evidence="1 4" id="KW-0378">Hydrolase</keyword>
<dbReference type="GO" id="GO:0046872">
    <property type="term" value="F:metal ion binding"/>
    <property type="evidence" value="ECO:0007669"/>
    <property type="project" value="UniProtKB-KW"/>
</dbReference>
<dbReference type="Gene3D" id="3.30.70.360">
    <property type="match status" value="1"/>
</dbReference>
<dbReference type="STRING" id="331113.SNE_A09750"/>
<dbReference type="Proteomes" id="UP000000496">
    <property type="component" value="Chromosome gsn.131"/>
</dbReference>
<dbReference type="PIRSF" id="PIRSF005962">
    <property type="entry name" value="Pept_M20D_amidohydro"/>
    <property type="match status" value="1"/>
</dbReference>
<reference evidence="4 5" key="2">
    <citation type="journal article" date="2011" name="Mol. Biol. Evol.">
        <title>Unity in variety--the pan-genome of the Chlamydiae.</title>
        <authorList>
            <person name="Collingro A."/>
            <person name="Tischler P."/>
            <person name="Weinmaier T."/>
            <person name="Penz T."/>
            <person name="Heinz E."/>
            <person name="Brunham R.C."/>
            <person name="Read T.D."/>
            <person name="Bavoil P.M."/>
            <person name="Sachse K."/>
            <person name="Kahane S."/>
            <person name="Friedman M.G."/>
            <person name="Rattei T."/>
            <person name="Myers G.S."/>
            <person name="Horn M."/>
        </authorList>
    </citation>
    <scope>NUCLEOTIDE SEQUENCE [LARGE SCALE GENOMIC DNA]</scope>
    <source>
        <strain evidence="5">ATCC VR-1471 / Z</strain>
    </source>
</reference>
<accession>F8L7V0</accession>
<dbReference type="InterPro" id="IPR036264">
    <property type="entry name" value="Bact_exopeptidase_dim_dom"/>
</dbReference>
<dbReference type="EMBL" id="FR872582">
    <property type="protein sequence ID" value="CCB88852.1"/>
    <property type="molecule type" value="Genomic_DNA"/>
</dbReference>
<dbReference type="PANTHER" id="PTHR11014:SF63">
    <property type="entry name" value="METALLOPEPTIDASE, PUTATIVE (AFU_ORTHOLOGUE AFUA_6G09600)-RELATED"/>
    <property type="match status" value="1"/>
</dbReference>
<dbReference type="eggNOG" id="COG1473">
    <property type="taxonomic scope" value="Bacteria"/>
</dbReference>
<dbReference type="Pfam" id="PF07687">
    <property type="entry name" value="M20_dimer"/>
    <property type="match status" value="1"/>
</dbReference>
<feature type="binding site" evidence="2">
    <location>
        <position position="376"/>
    </location>
    <ligand>
        <name>Mn(2+)</name>
        <dbReference type="ChEBI" id="CHEBI:29035"/>
        <label>2</label>
    </ligand>
</feature>
<dbReference type="PANTHER" id="PTHR11014">
    <property type="entry name" value="PEPTIDASE M20 FAMILY MEMBER"/>
    <property type="match status" value="1"/>
</dbReference>
<feature type="domain" description="Peptidase M20 dimerisation" evidence="3">
    <location>
        <begin position="204"/>
        <end position="295"/>
    </location>
</feature>
<dbReference type="NCBIfam" id="TIGR01891">
    <property type="entry name" value="amidohydrolases"/>
    <property type="match status" value="1"/>
</dbReference>
<dbReference type="InterPro" id="IPR011650">
    <property type="entry name" value="Peptidase_M20_dimer"/>
</dbReference>
<evidence type="ECO:0000256" key="2">
    <source>
        <dbReference type="PIRSR" id="PIRSR005962-1"/>
    </source>
</evidence>
<comment type="cofactor">
    <cofactor evidence="2">
        <name>Mn(2+)</name>
        <dbReference type="ChEBI" id="CHEBI:29035"/>
    </cofactor>
    <text evidence="2">The Mn(2+) ion enhances activity.</text>
</comment>
<reference key="1">
    <citation type="journal article" date="2011" name="Mol. Biol. Evol.">
        <title>Unity in variety -- the pan-genome of the Chlamydiae.</title>
        <authorList>
            <person name="Collingro A."/>
            <person name="Tischler P."/>
            <person name="Weinmaier T."/>
            <person name="Penz T."/>
            <person name="Heinz E."/>
            <person name="Brunham R.C."/>
            <person name="Read T.D."/>
            <person name="Bavoil P.M."/>
            <person name="Sachse K."/>
            <person name="Kahane S."/>
            <person name="Friedman M.G."/>
            <person name="Rattei T."/>
            <person name="Myers G.S.A."/>
            <person name="Horn M."/>
        </authorList>
    </citation>
    <scope>NUCLEOTIDE SEQUENCE</scope>
    <source>
        <strain>Z</strain>
    </source>
</reference>
<gene>
    <name evidence="4" type="primary">cpsA1</name>
    <name evidence="4" type="ordered locus">SNE_A09750</name>
</gene>
<dbReference type="HOGENOM" id="CLU_023257_1_1_0"/>
<dbReference type="SUPFAM" id="SSF55031">
    <property type="entry name" value="Bacterial exopeptidase dimerisation domain"/>
    <property type="match status" value="1"/>
</dbReference>
<keyword evidence="5" id="KW-1185">Reference proteome</keyword>
<sequence>MPKNKRLMMNKESILSLSLEHQSFTAEMRHKLHEIPELQWEEEKTLALISSEIEKIMTSSKVPIQLHQKEGGIYVDVDLDPHYQRLLFRADIDALPIEEQTGLSYSSIHPGIMHACGHDCHSAMLLGTLKALASGKVTPLHNLRLVWQRAEEIGVLQSGGARLVEEGILEGISYCYGLHISSTEDYGTFISRPGYFMCQAGQLQVEIECSGGHVMRPELGSNGIDIMTDIHMSLRGFELRKLGPNEIISFVPSISKAGTACNIRPGHAEMWYAVRNFLSPERLEEFIAAIKYRIELIVKSYPKAHLATFIYYPGYPPLINDPENYTFIKSLIQDAGMNTSTVPFLFSGEDFSYYLENRVGSYWCLGARKGERTDHHTATFNPDESVLWQGVAFWLLIATAPHPPMRQPIEKGRIELMSYP</sequence>
<protein>
    <submittedName>
        <fullName evidence="4">Thermostable carboxypeptidase 1</fullName>
        <ecNumber evidence="4">3.4.17.-</ecNumber>
    </submittedName>
</protein>